<dbReference type="SUPFAM" id="SSF56112">
    <property type="entry name" value="Protein kinase-like (PK-like)"/>
    <property type="match status" value="1"/>
</dbReference>
<dbReference type="PROSITE" id="PS00108">
    <property type="entry name" value="PROTEIN_KINASE_ST"/>
    <property type="match status" value="1"/>
</dbReference>
<feature type="compositionally biased region" description="Gly residues" evidence="11">
    <location>
        <begin position="1694"/>
        <end position="1706"/>
    </location>
</feature>
<dbReference type="Pfam" id="PF13385">
    <property type="entry name" value="Laminin_G_3"/>
    <property type="match status" value="1"/>
</dbReference>
<keyword evidence="8" id="KW-0325">Glycoprotein</keyword>
<dbReference type="PANTHER" id="PTHR44329">
    <property type="entry name" value="SERINE/THREONINE-PROTEIN KINASE TNNI3K-RELATED"/>
    <property type="match status" value="1"/>
</dbReference>
<evidence type="ECO:0000256" key="5">
    <source>
        <dbReference type="ARBA" id="ARBA00022989"/>
    </source>
</evidence>
<accession>A0ABQ6MQ35</accession>
<dbReference type="Gene3D" id="1.10.510.10">
    <property type="entry name" value="Transferase(Phosphotransferase) domain 1"/>
    <property type="match status" value="1"/>
</dbReference>
<evidence type="ECO:0000256" key="1">
    <source>
        <dbReference type="ARBA" id="ARBA00004141"/>
    </source>
</evidence>
<evidence type="ECO:0000259" key="12">
    <source>
        <dbReference type="PROSITE" id="PS50011"/>
    </source>
</evidence>
<dbReference type="Pfam" id="PF00069">
    <property type="entry name" value="Pkinase"/>
    <property type="match status" value="1"/>
</dbReference>
<keyword evidence="10" id="KW-0175">Coiled coil</keyword>
<evidence type="ECO:0000256" key="9">
    <source>
        <dbReference type="PROSITE-ProRule" id="PRU10141"/>
    </source>
</evidence>
<dbReference type="InterPro" id="IPR000337">
    <property type="entry name" value="GPCR_3"/>
</dbReference>
<feature type="domain" description="Protein kinase" evidence="12">
    <location>
        <begin position="1317"/>
        <end position="1616"/>
    </location>
</feature>
<dbReference type="InterPro" id="IPR028082">
    <property type="entry name" value="Peripla_BP_I"/>
</dbReference>
<comment type="subcellular location">
    <subcellularLocation>
        <location evidence="1">Membrane</location>
        <topology evidence="1">Multi-pass membrane protein</topology>
    </subcellularLocation>
</comment>
<evidence type="ECO:0000256" key="3">
    <source>
        <dbReference type="ARBA" id="ARBA00022741"/>
    </source>
</evidence>
<feature type="region of interest" description="Disordered" evidence="11">
    <location>
        <begin position="1682"/>
        <end position="1727"/>
    </location>
</feature>
<sequence length="1727" mass="186738">MTTAFWMKPAVPLNMNGNQCILSDASTYEMQLTIHNSQAGTRPFAIASLLDMIETDSIVQTGEDGDPWSNSPAYAGFLPSATPITSLEEFMASGWHHLAIVMDNNATGLGAFTSVFVDGEMVYRNSENARFIDFGLMDGLALGTNNDQSGAYAISRGDNYHGEFDEWSVWTRPLEPDELRENFDKVGWGALSEDPDLAIMFDFDSGCPNDRCPNLGTSGSDFDLLLGANFNGAFSLAGTEDGLENQCRFEPGEPMVICGGANKPAIVGSDLVLAGSAGRPLFAAAIVGGGAVAIPLSGEDGDLPVTFSATSPSSGSVSVDGSVATFTPPASSDDAFASFTYVVSSDDGDSEPVEVRVAYATPPVPSEDVWSMLEDQNSTVITRARDPAGLSYLITVTVLPATGSVYECDADDHVLGLITPDSLPHVCESARFEFAPAKDDQSQNVMKWTATNSAGLVSNEATSTFNIYTVNDVPVSPEQVEELPEGERGVVLEVVVADPDDKVLPVLIMDLPVQGKLYYDGGEESQLLEKYSPFVVAAEMEPQYASKVMEFSTFWPSGEDKKWHPDKVLGPPDSVKQYGDSVDASCFYFRNGDDHLCSYSITTGSGGEDANNFDAFDPVDGTTRILHDADCWDGLQTLEDEGYSEFFTVNDDWNEIDYIKLFGSPYSTPGILPGSSVYYESPPNLDCIDYFTYAFSDCKGDSRRTSEPQMFKVEPEGQEGLELCTSRGDTATLNMGLLFPVFSNSAYEASGHSMLVGALMAIDEINSKEHDLLKHTVIEFEWFDSKRDSSTALQGALEMVSSSFEGAGADVVLGPSSSGPTMSSQLVLKTSGIPQISYSATSPDLSDGGQYPTFFRTVASEAFQGKALAQFLHNDLDYNNVCVVNALDSYSAKGAAAFIQAAIDLGMTITKSIEVVEIPTAADAEAAMDILSRQACRVVFLITQSSAGGTMSRSAVKWGMMGPTSDYVWVLPDALAGNIAAAQALAGADEDGIAGVDLAEAWQGCVGTVPKPPTGDNHATFMQKYKSRASNKGTCGGEQFIPSQVDDCTCDDFQDHAGNLLFQHDDDDDPSTPDLCAGFDYELDDPDPYIYYAYDAVYAFAHAAQALLDDGKTQFDGPAMAEALKDLEFEGVTGPIEFEANGDREVGVGYSVLNFQGGEEGWATLGFWTVDDGLVYADGLSLEDVVWPTANGEQPEDTFVPTVEAGLPVELGAGIAGAGILAVILIVIFSKRQMAVKDLRIEQQRNTILRKDALVDQLKNDLSILQAYNNKEKEMIEEQITTFRNDHMKAKKAKDETYDAEQAEEDLQKLLLNSKEIESLEVIGKGSFGEVHKANYRGTTVAVKTLKEVTQENLERFKEEILLSGDLRHNNVVTMIGACWEIELMALVMEFCEKGMSSTVLLTEGTNFTWDDPLLKWCLDLCKAMKYLHSVKYYDVRNESQVDGIIHRDLKPDNCLITEGYTLKVADFGEARAVQENNTMTQVGTPLYIAPEIVKGDHYGKSADVFSFAMTVLQFSFKGRVALSDQLHEWVWREEEETKQTGLEEPPPSVSRVGHKLIAKDWRPRLRDMTKGGAKVEGIELPLTIAGLCNLCWQPDSSQRPSFEEILGYLETDAKMAITGMVGSTAGSQIRRTSTSGGLAMRIRTAQNEEAKGRPVSDEERVKMLEMEVRLLKEQLAEARAGVETREGTKEWGVDGGGRGGGGGGGDEGEGMAEAGGEGAGGSGGGE</sequence>
<dbReference type="InterPro" id="IPR011009">
    <property type="entry name" value="Kinase-like_dom_sf"/>
</dbReference>
<gene>
    <name evidence="13" type="ORF">TeGR_g11813</name>
</gene>
<keyword evidence="5" id="KW-1133">Transmembrane helix</keyword>
<name>A0ABQ6MQ35_9STRA</name>
<proteinExistence type="predicted"/>
<feature type="binding site" evidence="9">
    <location>
        <position position="1344"/>
    </location>
    <ligand>
        <name>ATP</name>
        <dbReference type="ChEBI" id="CHEBI:30616"/>
    </ligand>
</feature>
<dbReference type="SUPFAM" id="SSF53822">
    <property type="entry name" value="Periplasmic binding protein-like I"/>
    <property type="match status" value="1"/>
</dbReference>
<evidence type="ECO:0000256" key="7">
    <source>
        <dbReference type="ARBA" id="ARBA00023170"/>
    </source>
</evidence>
<feature type="compositionally biased region" description="Gly residues" evidence="11">
    <location>
        <begin position="1714"/>
        <end position="1727"/>
    </location>
</feature>
<dbReference type="InterPro" id="IPR017441">
    <property type="entry name" value="Protein_kinase_ATP_BS"/>
</dbReference>
<dbReference type="SMART" id="SM00220">
    <property type="entry name" value="S_TKc"/>
    <property type="match status" value="1"/>
</dbReference>
<evidence type="ECO:0000256" key="8">
    <source>
        <dbReference type="ARBA" id="ARBA00023180"/>
    </source>
</evidence>
<evidence type="ECO:0000256" key="2">
    <source>
        <dbReference type="ARBA" id="ARBA00022692"/>
    </source>
</evidence>
<dbReference type="PANTHER" id="PTHR44329:SF289">
    <property type="entry name" value="SERINE_THREONINE-PROTEIN KINASE VIK"/>
    <property type="match status" value="1"/>
</dbReference>
<dbReference type="InterPro" id="IPR051681">
    <property type="entry name" value="Ser/Thr_Kinases-Pseudokinases"/>
</dbReference>
<dbReference type="EMBL" id="BRYB01003068">
    <property type="protein sequence ID" value="GMI29875.1"/>
    <property type="molecule type" value="Genomic_DNA"/>
</dbReference>
<dbReference type="Gene3D" id="2.60.120.200">
    <property type="match status" value="1"/>
</dbReference>
<dbReference type="PROSITE" id="PS50011">
    <property type="entry name" value="PROTEIN_KINASE_DOM"/>
    <property type="match status" value="1"/>
</dbReference>
<dbReference type="Proteomes" id="UP001165060">
    <property type="component" value="Unassembled WGS sequence"/>
</dbReference>
<evidence type="ECO:0000256" key="4">
    <source>
        <dbReference type="ARBA" id="ARBA00022840"/>
    </source>
</evidence>
<reference evidence="13 14" key="1">
    <citation type="journal article" date="2023" name="Commun. Biol.">
        <title>Genome analysis of Parmales, the sister group of diatoms, reveals the evolutionary specialization of diatoms from phago-mixotrophs to photoautotrophs.</title>
        <authorList>
            <person name="Ban H."/>
            <person name="Sato S."/>
            <person name="Yoshikawa S."/>
            <person name="Yamada K."/>
            <person name="Nakamura Y."/>
            <person name="Ichinomiya M."/>
            <person name="Sato N."/>
            <person name="Blanc-Mathieu R."/>
            <person name="Endo H."/>
            <person name="Kuwata A."/>
            <person name="Ogata H."/>
        </authorList>
    </citation>
    <scope>NUCLEOTIDE SEQUENCE [LARGE SCALE GENOMIC DNA]</scope>
</reference>
<dbReference type="InterPro" id="IPR008271">
    <property type="entry name" value="Ser/Thr_kinase_AS"/>
</dbReference>
<dbReference type="PROSITE" id="PS00107">
    <property type="entry name" value="PROTEIN_KINASE_ATP"/>
    <property type="match status" value="1"/>
</dbReference>
<comment type="caution">
    <text evidence="13">The sequence shown here is derived from an EMBL/GenBank/DDBJ whole genome shotgun (WGS) entry which is preliminary data.</text>
</comment>
<dbReference type="InterPro" id="IPR000719">
    <property type="entry name" value="Prot_kinase_dom"/>
</dbReference>
<dbReference type="InterPro" id="IPR013320">
    <property type="entry name" value="ConA-like_dom_sf"/>
</dbReference>
<keyword evidence="4 9" id="KW-0067">ATP-binding</keyword>
<evidence type="ECO:0000256" key="10">
    <source>
        <dbReference type="SAM" id="Coils"/>
    </source>
</evidence>
<protein>
    <recommendedName>
        <fullName evidence="12">Protein kinase domain-containing protein</fullName>
    </recommendedName>
</protein>
<dbReference type="InterPro" id="IPR001828">
    <property type="entry name" value="ANF_lig-bd_rcpt"/>
</dbReference>
<dbReference type="Pfam" id="PF01094">
    <property type="entry name" value="ANF_receptor"/>
    <property type="match status" value="2"/>
</dbReference>
<evidence type="ECO:0000256" key="6">
    <source>
        <dbReference type="ARBA" id="ARBA00023136"/>
    </source>
</evidence>
<dbReference type="SUPFAM" id="SSF49899">
    <property type="entry name" value="Concanavalin A-like lectins/glucanases"/>
    <property type="match status" value="1"/>
</dbReference>
<evidence type="ECO:0000313" key="13">
    <source>
        <dbReference type="EMBL" id="GMI29875.1"/>
    </source>
</evidence>
<evidence type="ECO:0000313" key="14">
    <source>
        <dbReference type="Proteomes" id="UP001165060"/>
    </source>
</evidence>
<dbReference type="PRINTS" id="PR00248">
    <property type="entry name" value="GPCRMGR"/>
</dbReference>
<feature type="coiled-coil region" evidence="10">
    <location>
        <begin position="1293"/>
        <end position="1320"/>
    </location>
</feature>
<dbReference type="Gene3D" id="3.30.200.20">
    <property type="entry name" value="Phosphorylase Kinase, domain 1"/>
    <property type="match status" value="1"/>
</dbReference>
<feature type="compositionally biased region" description="Basic and acidic residues" evidence="11">
    <location>
        <begin position="1682"/>
        <end position="1693"/>
    </location>
</feature>
<dbReference type="Gene3D" id="3.40.50.2300">
    <property type="match status" value="2"/>
</dbReference>
<keyword evidence="6" id="KW-0472">Membrane</keyword>
<organism evidence="13 14">
    <name type="scientific">Tetraparma gracilis</name>
    <dbReference type="NCBI Taxonomy" id="2962635"/>
    <lineage>
        <taxon>Eukaryota</taxon>
        <taxon>Sar</taxon>
        <taxon>Stramenopiles</taxon>
        <taxon>Ochrophyta</taxon>
        <taxon>Bolidophyceae</taxon>
        <taxon>Parmales</taxon>
        <taxon>Triparmaceae</taxon>
        <taxon>Tetraparma</taxon>
    </lineage>
</organism>
<evidence type="ECO:0000256" key="11">
    <source>
        <dbReference type="SAM" id="MobiDB-lite"/>
    </source>
</evidence>
<keyword evidence="2" id="KW-0812">Transmembrane</keyword>
<keyword evidence="3 9" id="KW-0547">Nucleotide-binding</keyword>
<keyword evidence="14" id="KW-1185">Reference proteome</keyword>
<keyword evidence="7" id="KW-0675">Receptor</keyword>